<feature type="chain" id="PRO_5002876930" description="Peptidase M11 gametolysin domain-containing protein" evidence="3">
    <location>
        <begin position="25"/>
        <end position="2612"/>
    </location>
</feature>
<feature type="compositionally biased region" description="Pro residues" evidence="2">
    <location>
        <begin position="1710"/>
        <end position="1721"/>
    </location>
</feature>
<dbReference type="PANTHER" id="PTHR33683">
    <property type="entry name" value="1, PUTATIVE-RELATED"/>
    <property type="match status" value="1"/>
</dbReference>
<feature type="compositionally biased region" description="Low complexity" evidence="2">
    <location>
        <begin position="517"/>
        <end position="531"/>
    </location>
</feature>
<organism evidence="4 5">
    <name type="scientific">Thalassiosira pseudonana</name>
    <name type="common">Marine diatom</name>
    <name type="synonym">Cyclotella nana</name>
    <dbReference type="NCBI Taxonomy" id="35128"/>
    <lineage>
        <taxon>Eukaryota</taxon>
        <taxon>Sar</taxon>
        <taxon>Stramenopiles</taxon>
        <taxon>Ochrophyta</taxon>
        <taxon>Bacillariophyta</taxon>
        <taxon>Coscinodiscophyceae</taxon>
        <taxon>Thalassiosirophycidae</taxon>
        <taxon>Thalassiosirales</taxon>
        <taxon>Thalassiosiraceae</taxon>
        <taxon>Thalassiosira</taxon>
    </lineage>
</organism>
<feature type="compositionally biased region" description="Low complexity" evidence="2">
    <location>
        <begin position="2150"/>
        <end position="2178"/>
    </location>
</feature>
<evidence type="ECO:0000256" key="1">
    <source>
        <dbReference type="SAM" id="Coils"/>
    </source>
</evidence>
<dbReference type="SUPFAM" id="SSF55486">
    <property type="entry name" value="Metalloproteases ('zincins'), catalytic domain"/>
    <property type="match status" value="2"/>
</dbReference>
<name>B8LEM5_THAPS</name>
<gene>
    <name evidence="4" type="ORF">THAPSDRAFT_bd1879</name>
</gene>
<feature type="compositionally biased region" description="Low complexity" evidence="2">
    <location>
        <begin position="2116"/>
        <end position="2142"/>
    </location>
</feature>
<feature type="region of interest" description="Disordered" evidence="2">
    <location>
        <begin position="734"/>
        <end position="756"/>
    </location>
</feature>
<protein>
    <recommendedName>
        <fullName evidence="6">Peptidase M11 gametolysin domain-containing protein</fullName>
    </recommendedName>
</protein>
<evidence type="ECO:0000313" key="5">
    <source>
        <dbReference type="Proteomes" id="UP000001449"/>
    </source>
</evidence>
<feature type="compositionally biased region" description="Polar residues" evidence="2">
    <location>
        <begin position="2189"/>
        <end position="2217"/>
    </location>
</feature>
<keyword evidence="3" id="KW-0732">Signal</keyword>
<feature type="region of interest" description="Disordered" evidence="2">
    <location>
        <begin position="2099"/>
        <end position="2246"/>
    </location>
</feature>
<dbReference type="PANTHER" id="PTHR33683:SF46">
    <property type="entry name" value="SUSHI DOMAIN-CONTAINING PROTEIN"/>
    <property type="match status" value="1"/>
</dbReference>
<dbReference type="InParanoid" id="B8LEM5"/>
<accession>B8LEM5</accession>
<dbReference type="InterPro" id="IPR024079">
    <property type="entry name" value="MetalloPept_cat_dom_sf"/>
</dbReference>
<feature type="signal peptide" evidence="3">
    <location>
        <begin position="1"/>
        <end position="24"/>
    </location>
</feature>
<feature type="coiled-coil region" evidence="1">
    <location>
        <begin position="1195"/>
        <end position="1222"/>
    </location>
</feature>
<feature type="region of interest" description="Disordered" evidence="2">
    <location>
        <begin position="1701"/>
        <end position="1727"/>
    </location>
</feature>
<dbReference type="RefSeq" id="XP_002297485.1">
    <property type="nucleotide sequence ID" value="XM_002297449.1"/>
</dbReference>
<dbReference type="HOGENOM" id="CLU_227832_0_0_1"/>
<dbReference type="KEGG" id="tps:THAPSDRAFT_bd1879"/>
<dbReference type="Proteomes" id="UP000001449">
    <property type="component" value="Unassembled WGS sequence"/>
</dbReference>
<reference evidence="4 5" key="1">
    <citation type="journal article" date="2004" name="Science">
        <title>The genome of the diatom Thalassiosira pseudonana: ecology, evolution, and metabolism.</title>
        <authorList>
            <person name="Armbrust E.V."/>
            <person name="Berges J.A."/>
            <person name="Bowler C."/>
            <person name="Green B.R."/>
            <person name="Martinez D."/>
            <person name="Putnam N.H."/>
            <person name="Zhou S."/>
            <person name="Allen A.E."/>
            <person name="Apt K.E."/>
            <person name="Bechner M."/>
            <person name="Brzezinski M.A."/>
            <person name="Chaal B.K."/>
            <person name="Chiovitti A."/>
            <person name="Davis A.K."/>
            <person name="Demarest M.S."/>
            <person name="Detter J.C."/>
            <person name="Glavina T."/>
            <person name="Goodstein D."/>
            <person name="Hadi M.Z."/>
            <person name="Hellsten U."/>
            <person name="Hildebrand M."/>
            <person name="Jenkins B.D."/>
            <person name="Jurka J."/>
            <person name="Kapitonov V.V."/>
            <person name="Kroger N."/>
            <person name="Lau W.W."/>
            <person name="Lane T.W."/>
            <person name="Larimer F.W."/>
            <person name="Lippmeier J.C."/>
            <person name="Lucas S."/>
            <person name="Medina M."/>
            <person name="Montsant A."/>
            <person name="Obornik M."/>
            <person name="Parker M.S."/>
            <person name="Palenik B."/>
            <person name="Pazour G.J."/>
            <person name="Richardson P.M."/>
            <person name="Rynearson T.A."/>
            <person name="Saito M.A."/>
            <person name="Schwartz D.C."/>
            <person name="Thamatrakoln K."/>
            <person name="Valentin K."/>
            <person name="Vardi A."/>
            <person name="Wilkerson F.P."/>
            <person name="Rokhsar D.S."/>
        </authorList>
    </citation>
    <scope>NUCLEOTIDE SEQUENCE [LARGE SCALE GENOMIC DNA]</scope>
    <source>
        <strain evidence="4 5">CCMP1335</strain>
    </source>
</reference>
<keyword evidence="1" id="KW-0175">Coiled coil</keyword>
<dbReference type="GO" id="GO:0008237">
    <property type="term" value="F:metallopeptidase activity"/>
    <property type="evidence" value="ECO:0007669"/>
    <property type="project" value="InterPro"/>
</dbReference>
<dbReference type="EMBL" id="DS999444">
    <property type="protein sequence ID" value="EED86224.1"/>
    <property type="molecule type" value="Genomic_DNA"/>
</dbReference>
<feature type="region of interest" description="Disordered" evidence="2">
    <location>
        <begin position="144"/>
        <end position="171"/>
    </location>
</feature>
<feature type="compositionally biased region" description="Low complexity" evidence="2">
    <location>
        <begin position="2222"/>
        <end position="2234"/>
    </location>
</feature>
<evidence type="ECO:0008006" key="6">
    <source>
        <dbReference type="Google" id="ProtNLM"/>
    </source>
</evidence>
<dbReference type="eggNOG" id="ENOG502SEUM">
    <property type="taxonomic scope" value="Eukaryota"/>
</dbReference>
<feature type="compositionally biased region" description="Polar residues" evidence="2">
    <location>
        <begin position="2099"/>
        <end position="2112"/>
    </location>
</feature>
<feature type="compositionally biased region" description="Low complexity" evidence="2">
    <location>
        <begin position="742"/>
        <end position="752"/>
    </location>
</feature>
<dbReference type="PaxDb" id="35128-Thapsdraft1879"/>
<dbReference type="GeneID" id="7446063"/>
<feature type="region of interest" description="Disordered" evidence="2">
    <location>
        <begin position="516"/>
        <end position="554"/>
    </location>
</feature>
<evidence type="ECO:0000256" key="3">
    <source>
        <dbReference type="SAM" id="SignalP"/>
    </source>
</evidence>
<evidence type="ECO:0000256" key="2">
    <source>
        <dbReference type="SAM" id="MobiDB-lite"/>
    </source>
</evidence>
<reference evidence="4 5" key="2">
    <citation type="journal article" date="2008" name="Nature">
        <title>The Phaeodactylum genome reveals the evolutionary history of diatom genomes.</title>
        <authorList>
            <person name="Bowler C."/>
            <person name="Allen A.E."/>
            <person name="Badger J.H."/>
            <person name="Grimwood J."/>
            <person name="Jabbari K."/>
            <person name="Kuo A."/>
            <person name="Maheswari U."/>
            <person name="Martens C."/>
            <person name="Maumus F."/>
            <person name="Otillar R.P."/>
            <person name="Rayko E."/>
            <person name="Salamov A."/>
            <person name="Vandepoele K."/>
            <person name="Beszteri B."/>
            <person name="Gruber A."/>
            <person name="Heijde M."/>
            <person name="Katinka M."/>
            <person name="Mock T."/>
            <person name="Valentin K."/>
            <person name="Verret F."/>
            <person name="Berges J.A."/>
            <person name="Brownlee C."/>
            <person name="Cadoret J.P."/>
            <person name="Chiovitti A."/>
            <person name="Choi C.J."/>
            <person name="Coesel S."/>
            <person name="De Martino A."/>
            <person name="Detter J.C."/>
            <person name="Durkin C."/>
            <person name="Falciatore A."/>
            <person name="Fournet J."/>
            <person name="Haruta M."/>
            <person name="Huysman M.J."/>
            <person name="Jenkins B.D."/>
            <person name="Jiroutova K."/>
            <person name="Jorgensen R.E."/>
            <person name="Joubert Y."/>
            <person name="Kaplan A."/>
            <person name="Kroger N."/>
            <person name="Kroth P.G."/>
            <person name="La Roche J."/>
            <person name="Lindquist E."/>
            <person name="Lommer M."/>
            <person name="Martin-Jezequel V."/>
            <person name="Lopez P.J."/>
            <person name="Lucas S."/>
            <person name="Mangogna M."/>
            <person name="McGinnis K."/>
            <person name="Medlin L.K."/>
            <person name="Montsant A."/>
            <person name="Oudot-Le Secq M.P."/>
            <person name="Napoli C."/>
            <person name="Obornik M."/>
            <person name="Parker M.S."/>
            <person name="Petit J.L."/>
            <person name="Porcel B.M."/>
            <person name="Poulsen N."/>
            <person name="Robison M."/>
            <person name="Rychlewski L."/>
            <person name="Rynearson T.A."/>
            <person name="Schmutz J."/>
            <person name="Shapiro H."/>
            <person name="Siaut M."/>
            <person name="Stanley M."/>
            <person name="Sussman M.R."/>
            <person name="Taylor A.R."/>
            <person name="Vardi A."/>
            <person name="von Dassow P."/>
            <person name="Vyverman W."/>
            <person name="Willis A."/>
            <person name="Wyrwicz L.S."/>
            <person name="Rokhsar D.S."/>
            <person name="Weissenbach J."/>
            <person name="Armbrust E.V."/>
            <person name="Green B.R."/>
            <person name="Van de Peer Y."/>
            <person name="Grigoriev I.V."/>
        </authorList>
    </citation>
    <scope>NUCLEOTIDE SEQUENCE [LARGE SCALE GENOMIC DNA]</scope>
    <source>
        <strain evidence="4 5">CCMP1335</strain>
    </source>
</reference>
<sequence length="2612" mass="280897">MSPMMLYRVAVVAIAACSSPIVGAIQQEAPTIIHERHLNEQGSYTTDLCVSVIAIAGTPDLRYLQENNIEIEEVEDGEEFVCELHNGNTIPIKGTDNQLNQMRSLLHKGTLVSAETTIATSSDTISVYGDDGVYLPPGKLILKPSPKRSRRATSTSAKPKLKGTKNVSDDERNLASYEGNKQVLVVRVTDSKGVVHADNARVISDKVFGTYGDKVNMKSQFAACSFDSMQMTNEYSVDIDDKLTAPGVLGVTIPVALANSDRATVREASVSAVERKLGFTLPGPFDHVMFVLEGCYTDCGWAGYAYINAWLSVFQGNNYRYPAVLLHEIGHNLNMAHSGGLDGRPYSDHTCLMGNPLYSDDVGSMCYNPAKSFQIARGGNGWYKEQSDTLVWNSGTTRGEKWSGKIIGIADYNNNPDSLPVVVKVETGSPQDLFVGFNRAAGVNSDNVEADDEVTITETGSDGIGYSQSFLKATLSEGESYVVSNWRGSGEDLTIKVHVIDLTSIPAYADVTMTFGSESTTKPSSTPTKRPSPYPTMRQTHRPTSNPTRRDRSQLCGDGVCSADENADTCSEDCSGVELETSFAYNLGSGGNMFAVKASRDVVISSLAINSNSRGDGAVRVYSRQGSFSGFEQNSAGWTLVYDNPLVSHNRRGQSTELGDFDTPVHIAGGAVQSFLVTSSRGLVYPQGKSQLAPFANDESLEIFQGIGTGDGFTEPIYSPVEFSGAVKYNAVADAPSPPTSSPTKSQPSSSSDKCGDSVCGLTEDYEICPSDCAGQELETTFEFNLGSQGNMFQVVALRDISISSLDINAMSRGYGRVKVYTREGSYTRNEQSSQGWTLVYDNRSVNHSRRGLPTELGEFDQVVEVSKGKTQAFFVMSTKGLVYKSGSSEFLPFASNDELEILEGIGTEDEFSGAIHSPRVFSGKIKYHIMSEPTFTCGDSICHVGEDSNACPADCAGKELETTYEFSLGSSGNMFTVNASRDVVISSFAINSMARGYGAVSVYTRLGGYTGREESSAGWTLIYSRENVMHSRRGQPTELGDFDKGVFVAGGTSQSFYVTSSKGLVYSLGTNEDDVFVRDEALEILEGIGTESDFSGPIFSPRVWGGKNAIAFIFLSLLTYSSASCLIGCSPFSLQLRGSASINRELQIDQAPTDLCASIIAVAGTRDPNYDSSIDGGVPSFRRLIVGGGEEEQQRQLEGEKAFLEGELRQLGKRKKEKNRNVVITGSPSSSPIETSISTDSVEDGVLEEDYDEAEEFLCELSSNGELIPLSGSVEQLDTLRENLNNGDMVSAETTIEGLTEADVVDESAGAMFDVGTGEGKVVNLPVGSIKLKPGSGNHSRRRLKPLALDEDDNNNSNSSRRLATYEGKKDVLVIRVIDSKGLAHPDSARVMSDKIFGTDGDTATMTSQFNACSFGKLTISNDYSVDISKKESAKGVVEVNINVDITTSAKGVVRSAVTQAVEAKLGRRLPGPWDHVMYVLEACYVGCGWAAYAYVNSWNSVYQKNYYKFPGVQTHEIGHNLNFAHSGGLNGATYTDHSCLMGNPLYSDDKAKMCYNPAKNFQIASEGAWYDGHTAVWNSGSTTPKLGSYKLVGIADYDNNPKNNPVVVKLESGTDTDAFIGYNRAYGVNADNKQGSNQVTIVESGQNGLGYSQSFLKAVLSEGQSYTFNNWRGGNDLVVTVKAIVNTNPRTAEIELNYNNADTGSTPEPTPQPTPPPTSLPVTSAPTKACGDGVCQAFETDQDCPADCVDLEFLTYMDNIGAKVANGTMFKVKANRDISITSIATYTQTNDLDVVQVYTKRGSYQGFERSDAGWDLIYDKNTLQNGKIVLTELSPFIDGQKVNIPEGEEQSFYVYTPSNLVYRGESVNEGDVIPSKQPTPLPSDAPVTPNPTVFPSKSPTSSPSITCGNGVCEFQESSASCLADCSNLDFITTDVGNKGAEGAMFFVKALRDLTVKSFEFYGVSGNTNLVQIYTKTGKYEGFEKSVDGWDLVYDNPSVTLKGREELTSIGSLDTFVSIPEGSIQSFYLYTPSKLIYDAGSSDSSEGSLYSTDGTTIEFYEGVGVSLFFADADPTNIWSPRVFKGVIRYDVVDQLTSSPTRALTSSPTQAPITPEPTTSPSAQPATPITPSPTNSPSAQPVTPAPVTPSPTNAITAAPQTAAPITPNPTNSPSAQPVTPAPVTPSPTNAITAAPQTSAPITPNPTNAPSAQPITNQPTPLPSRSPSRSPSSKPTDPPVSSACNNDSVCQANEDDVSCPADCQDVSLQTADAAGRGAEGTMFEVRALRDISVHSFDFHGVTTNRDTVKVYTRVGSYKGNELDQAGWQLVYDSPLDHQGRNDPTSLGDFATSVDIYGNTVQSFYIYTPSKLMYKAGSGDTLAVFSDDESLEFYEGIGVSKFFGEGLASNLYETRIFRGAIKYDASTLTCNNNDVCEAGETASTCPKDCLDVGLQTADAADRGAEGTMFNIIALRDVTVKSFDFFGASSNTDLVQVYTRAGAYQGNELSQSGWQLVYDNGSVVHQGRNSPTSLGDFATSVNISAGSKQSFYIYTPSKLMYKAGTSSTSENLVYSKDESMEFYEGVGVGGFFADGVPSKVYRTRIFRGLIKYDAE</sequence>
<dbReference type="Gene3D" id="3.40.390.10">
    <property type="entry name" value="Collagenase (Catalytic Domain)"/>
    <property type="match status" value="1"/>
</dbReference>
<keyword evidence="5" id="KW-1185">Reference proteome</keyword>
<proteinExistence type="predicted"/>
<evidence type="ECO:0000313" key="4">
    <source>
        <dbReference type="EMBL" id="EED86224.1"/>
    </source>
</evidence>